<proteinExistence type="predicted"/>
<evidence type="ECO:0000256" key="1">
    <source>
        <dbReference type="SAM" id="Coils"/>
    </source>
</evidence>
<keyword evidence="3" id="KW-1185">Reference proteome</keyword>
<evidence type="ECO:0000313" key="3">
    <source>
        <dbReference type="Proteomes" id="UP000295075"/>
    </source>
</evidence>
<dbReference type="EMBL" id="SMKA01000198">
    <property type="protein sequence ID" value="TDC22159.1"/>
    <property type="molecule type" value="Genomic_DNA"/>
</dbReference>
<evidence type="ECO:0000313" key="2">
    <source>
        <dbReference type="EMBL" id="TDC22159.1"/>
    </source>
</evidence>
<accession>A0A4R4PJR2</accession>
<name>A0A4R4PJR2_9ACTN</name>
<protein>
    <submittedName>
        <fullName evidence="2">Uncharacterized protein</fullName>
    </submittedName>
</protein>
<gene>
    <name evidence="2" type="ORF">E1261_31715</name>
</gene>
<comment type="caution">
    <text evidence="2">The sequence shown here is derived from an EMBL/GenBank/DDBJ whole genome shotgun (WGS) entry which is preliminary data.</text>
</comment>
<dbReference type="Proteomes" id="UP000295075">
    <property type="component" value="Unassembled WGS sequence"/>
</dbReference>
<feature type="coiled-coil region" evidence="1">
    <location>
        <begin position="210"/>
        <end position="240"/>
    </location>
</feature>
<sequence>MSEAGDAWRKVIRNAAVLATAVLSRDWVDLRPQYILDDWWDDLENTATADVQDVATTARAQTVLWFIDLLLGHGLGVDMRAAVLLKNRPQLATTLYEAGPMHAAALMDSGMDPALAMRKGFDRLALAAGNHMDRVSKDELQRLMGQNYTVLQGYRREAKPDSCGFCRRLAARTNPKLTGSVIFNVTEKWAKPHPNCRCVLLPQPIYRARRTMARDELAQVRELKRDLQAQRDAALAALAERHDLAA</sequence>
<keyword evidence="1" id="KW-0175">Coiled coil</keyword>
<dbReference type="AlphaFoldDB" id="A0A4R4PJR2"/>
<organism evidence="2 3">
    <name type="scientific">Kribbella albertanoniae</name>
    <dbReference type="NCBI Taxonomy" id="1266829"/>
    <lineage>
        <taxon>Bacteria</taxon>
        <taxon>Bacillati</taxon>
        <taxon>Actinomycetota</taxon>
        <taxon>Actinomycetes</taxon>
        <taxon>Propionibacteriales</taxon>
        <taxon>Kribbellaceae</taxon>
        <taxon>Kribbella</taxon>
    </lineage>
</organism>
<dbReference type="RefSeq" id="WP_132413081.1">
    <property type="nucleotide sequence ID" value="NZ_SMKA01000198.1"/>
</dbReference>
<reference evidence="2 3" key="1">
    <citation type="submission" date="2019-03" db="EMBL/GenBank/DDBJ databases">
        <title>Draft genome sequences of novel Actinobacteria.</title>
        <authorList>
            <person name="Sahin N."/>
            <person name="Ay H."/>
            <person name="Saygin H."/>
        </authorList>
    </citation>
    <scope>NUCLEOTIDE SEQUENCE [LARGE SCALE GENOMIC DNA]</scope>
    <source>
        <strain evidence="2 3">JCM 30547</strain>
    </source>
</reference>